<dbReference type="SUPFAM" id="SSF109854">
    <property type="entry name" value="DinB/YfiT-like putative metalloenzymes"/>
    <property type="match status" value="1"/>
</dbReference>
<evidence type="ECO:0000313" key="2">
    <source>
        <dbReference type="Proteomes" id="UP000635726"/>
    </source>
</evidence>
<accession>A0A917PMB2</accession>
<reference evidence="1" key="2">
    <citation type="submission" date="2020-09" db="EMBL/GenBank/DDBJ databases">
        <authorList>
            <person name="Sun Q."/>
            <person name="Ohkuma M."/>
        </authorList>
    </citation>
    <scope>NUCLEOTIDE SEQUENCE</scope>
    <source>
        <strain evidence="1">JCM 14371</strain>
    </source>
</reference>
<evidence type="ECO:0008006" key="3">
    <source>
        <dbReference type="Google" id="ProtNLM"/>
    </source>
</evidence>
<dbReference type="AlphaFoldDB" id="A0A917PMB2"/>
<dbReference type="InterPro" id="IPR007061">
    <property type="entry name" value="MST-like"/>
</dbReference>
<dbReference type="Pfam" id="PF04978">
    <property type="entry name" value="MST"/>
    <property type="match status" value="1"/>
</dbReference>
<dbReference type="RefSeq" id="WP_188964188.1">
    <property type="nucleotide sequence ID" value="NZ_BMOE01000013.1"/>
</dbReference>
<proteinExistence type="predicted"/>
<evidence type="ECO:0000313" key="1">
    <source>
        <dbReference type="EMBL" id="GGJ84700.1"/>
    </source>
</evidence>
<dbReference type="EMBL" id="BMOE01000013">
    <property type="protein sequence ID" value="GGJ84700.1"/>
    <property type="molecule type" value="Genomic_DNA"/>
</dbReference>
<dbReference type="Gene3D" id="1.20.120.450">
    <property type="entry name" value="dinb family like domain"/>
    <property type="match status" value="1"/>
</dbReference>
<comment type="caution">
    <text evidence="1">The sequence shown here is derived from an EMBL/GenBank/DDBJ whole genome shotgun (WGS) entry which is preliminary data.</text>
</comment>
<sequence length="164" mass="18689">MPHLLHFTPAPARTPEVGVLLSVLHEARARTLAHLAERPPDLDRQPAVGHSAGTLLYHVAAIELDWLYAEVRQEPFPDAVQEWFPHDVRDAAGHLSVVTGEPLERHLARLAWVRARLDDTFRDMTLPEFRRARRLEAYDVTPEWVLMHLSLHETHHAGQLALLP</sequence>
<gene>
    <name evidence="1" type="ORF">GCM10008939_30750</name>
</gene>
<dbReference type="Proteomes" id="UP000635726">
    <property type="component" value="Unassembled WGS sequence"/>
</dbReference>
<name>A0A917PMB2_9DEIO</name>
<reference evidence="1" key="1">
    <citation type="journal article" date="2014" name="Int. J. Syst. Evol. Microbiol.">
        <title>Complete genome sequence of Corynebacterium casei LMG S-19264T (=DSM 44701T), isolated from a smear-ripened cheese.</title>
        <authorList>
            <consortium name="US DOE Joint Genome Institute (JGI-PGF)"/>
            <person name="Walter F."/>
            <person name="Albersmeier A."/>
            <person name="Kalinowski J."/>
            <person name="Ruckert C."/>
        </authorList>
    </citation>
    <scope>NUCLEOTIDE SEQUENCE</scope>
    <source>
        <strain evidence="1">JCM 14371</strain>
    </source>
</reference>
<dbReference type="InterPro" id="IPR034660">
    <property type="entry name" value="DinB/YfiT-like"/>
</dbReference>
<keyword evidence="2" id="KW-1185">Reference proteome</keyword>
<organism evidence="1 2">
    <name type="scientific">Deinococcus aquiradiocola</name>
    <dbReference type="NCBI Taxonomy" id="393059"/>
    <lineage>
        <taxon>Bacteria</taxon>
        <taxon>Thermotogati</taxon>
        <taxon>Deinococcota</taxon>
        <taxon>Deinococci</taxon>
        <taxon>Deinococcales</taxon>
        <taxon>Deinococcaceae</taxon>
        <taxon>Deinococcus</taxon>
    </lineage>
</organism>
<protein>
    <recommendedName>
        <fullName evidence="3">DinB-like domain-containing protein</fullName>
    </recommendedName>
</protein>